<dbReference type="PROSITE" id="PS00394">
    <property type="entry name" value="DNA_PHOTOLYASES_1_1"/>
    <property type="match status" value="1"/>
</dbReference>
<evidence type="ECO:0000259" key="9">
    <source>
        <dbReference type="PROSITE" id="PS51645"/>
    </source>
</evidence>
<dbReference type="Proteomes" id="UP001164748">
    <property type="component" value="Plasmid unnamed"/>
</dbReference>
<evidence type="ECO:0000256" key="7">
    <source>
        <dbReference type="RuleBase" id="RU004182"/>
    </source>
</evidence>
<dbReference type="Gene3D" id="1.25.40.80">
    <property type="match status" value="1"/>
</dbReference>
<feature type="region of interest" description="Disordered" evidence="8">
    <location>
        <begin position="477"/>
        <end position="536"/>
    </location>
</feature>
<geneLocation type="plasmid" evidence="10 11">
    <name>unnamed</name>
</geneLocation>
<feature type="compositionally biased region" description="Polar residues" evidence="8">
    <location>
        <begin position="486"/>
        <end position="502"/>
    </location>
</feature>
<dbReference type="InterPro" id="IPR018394">
    <property type="entry name" value="DNA_photolyase_1_CS_C"/>
</dbReference>
<evidence type="ECO:0000256" key="5">
    <source>
        <dbReference type="ARBA" id="ARBA00022991"/>
    </source>
</evidence>
<dbReference type="SUPFAM" id="SSF52425">
    <property type="entry name" value="Cryptochrome/photolyase, N-terminal domain"/>
    <property type="match status" value="1"/>
</dbReference>
<evidence type="ECO:0000256" key="1">
    <source>
        <dbReference type="ARBA" id="ARBA00001932"/>
    </source>
</evidence>
<dbReference type="GO" id="GO:0071949">
    <property type="term" value="F:FAD binding"/>
    <property type="evidence" value="ECO:0007669"/>
    <property type="project" value="TreeGrafter"/>
</dbReference>
<accession>A0AA47LSS5</accession>
<feature type="domain" description="Photolyase/cryptochrome alpha/beta" evidence="9">
    <location>
        <begin position="4"/>
        <end position="134"/>
    </location>
</feature>
<protein>
    <submittedName>
        <fullName evidence="10">Deoxyribodipyrimidine photo-lyase</fullName>
    </submittedName>
</protein>
<evidence type="ECO:0000256" key="3">
    <source>
        <dbReference type="ARBA" id="ARBA00022630"/>
    </source>
</evidence>
<keyword evidence="10" id="KW-0614">Plasmid</keyword>
<keyword evidence="4 6" id="KW-0274">FAD</keyword>
<comment type="cofactor">
    <cofactor evidence="6">
        <name>FAD</name>
        <dbReference type="ChEBI" id="CHEBI:57692"/>
    </cofactor>
    <text evidence="6">Binds 1 FAD per subunit.</text>
</comment>
<evidence type="ECO:0000256" key="6">
    <source>
        <dbReference type="PIRSR" id="PIRSR602081-1"/>
    </source>
</evidence>
<dbReference type="GO" id="GO:0009416">
    <property type="term" value="P:response to light stimulus"/>
    <property type="evidence" value="ECO:0007669"/>
    <property type="project" value="TreeGrafter"/>
</dbReference>
<comment type="similarity">
    <text evidence="2">Belongs to the DNA photolyase class-1 family.</text>
</comment>
<dbReference type="PROSITE" id="PS51645">
    <property type="entry name" value="PHR_CRY_ALPHA_BETA"/>
    <property type="match status" value="1"/>
</dbReference>
<evidence type="ECO:0000256" key="2">
    <source>
        <dbReference type="ARBA" id="ARBA00005862"/>
    </source>
</evidence>
<evidence type="ECO:0000256" key="4">
    <source>
        <dbReference type="ARBA" id="ARBA00022827"/>
    </source>
</evidence>
<dbReference type="InterPro" id="IPR036155">
    <property type="entry name" value="Crypto/Photolyase_N_sf"/>
</dbReference>
<evidence type="ECO:0000313" key="11">
    <source>
        <dbReference type="Proteomes" id="UP001164748"/>
    </source>
</evidence>
<dbReference type="InterPro" id="IPR002081">
    <property type="entry name" value="Cryptochrome/DNA_photolyase_1"/>
</dbReference>
<evidence type="ECO:0000313" key="10">
    <source>
        <dbReference type="EMBL" id="WBA10259.1"/>
    </source>
</evidence>
<name>A0AA47LSS5_9GAMM</name>
<dbReference type="Pfam" id="PF00875">
    <property type="entry name" value="DNA_photolyase"/>
    <property type="match status" value="1"/>
</dbReference>
<dbReference type="PANTHER" id="PTHR11455">
    <property type="entry name" value="CRYPTOCHROME"/>
    <property type="match status" value="1"/>
</dbReference>
<gene>
    <name evidence="10" type="ORF">N8M53_15750</name>
</gene>
<dbReference type="EMBL" id="CP114589">
    <property type="protein sequence ID" value="WBA10259.1"/>
    <property type="molecule type" value="Genomic_DNA"/>
</dbReference>
<dbReference type="GO" id="GO:0003677">
    <property type="term" value="F:DNA binding"/>
    <property type="evidence" value="ECO:0007669"/>
    <property type="project" value="TreeGrafter"/>
</dbReference>
<dbReference type="InterPro" id="IPR036134">
    <property type="entry name" value="Crypto/Photolyase_FAD-like_sf"/>
</dbReference>
<comment type="similarity">
    <text evidence="7">Belongs to the DNA photolyase family.</text>
</comment>
<dbReference type="InterPro" id="IPR005101">
    <property type="entry name" value="Cryptochr/Photolyase_FAD-bd"/>
</dbReference>
<keyword evidence="3 6" id="KW-0285">Flavoprotein</keyword>
<dbReference type="InterPro" id="IPR014729">
    <property type="entry name" value="Rossmann-like_a/b/a_fold"/>
</dbReference>
<dbReference type="PRINTS" id="PR00147">
    <property type="entry name" value="DNAPHOTLYASE"/>
</dbReference>
<sequence>MSAPISLVWLKRDLRLRDHAPLQAAIAAGRPLVILYLFEPLLLNDPHHSERHWRFVWQSLCDLNQQLAPLGGQVTICQGDALAVFDAIHQQQAIGAVYSHQEIGVDATFSRDKAVAKWLASHHIPWHEFPTGAVIRGAKSRVDWDAEWQKVMRAPLADPDWQQARWPDTSLTLPALDHHKWDSPAPRFQPGGPSWAYKTLQSFFRERGQTYQRHISKPLASRKSCTRLSPYLAWGNISLREMYQITLLHWQKKGWRRALVAMVSRLHWHCHFMQKFESEHHMEHRPVNRGYLHFEYANGPQSDAHLLAWQQGHTGYPLVDACMRCLHATGYINFRMRAMLVSFLTHHLLIDWRRGVHHLAQLFLDFEPGIHYPQFQMQAGVTGANTLRIYNPVKQSQEQDPEGTFIREWLPELSPLPDSLIHTPWQMTDMEAMMYGVVLGEDYPKPIVDIEQTGKRARDILWSFRQQDAVRIEKTRILATHVRPNSPEQTNSPEPTNSPEQTNSHEQRKSPGHADKRTKKSRLPATQSPGGNPDGA</sequence>
<dbReference type="AlphaFoldDB" id="A0AA47LSS5"/>
<evidence type="ECO:0000256" key="8">
    <source>
        <dbReference type="SAM" id="MobiDB-lite"/>
    </source>
</evidence>
<reference evidence="10" key="1">
    <citation type="submission" date="2022-09" db="EMBL/GenBank/DDBJ databases">
        <authorList>
            <person name="Li Z.-J."/>
        </authorList>
    </citation>
    <scope>NUCLEOTIDE SEQUENCE</scope>
    <source>
        <strain evidence="10">TGB11</strain>
        <plasmid evidence="10">unnamed</plasmid>
    </source>
</reference>
<dbReference type="GO" id="GO:0006950">
    <property type="term" value="P:response to stress"/>
    <property type="evidence" value="ECO:0007669"/>
    <property type="project" value="UniProtKB-ARBA"/>
</dbReference>
<feature type="binding site" evidence="6">
    <location>
        <position position="211"/>
    </location>
    <ligand>
        <name>FAD</name>
        <dbReference type="ChEBI" id="CHEBI:57692"/>
    </ligand>
</feature>
<dbReference type="GO" id="GO:0003904">
    <property type="term" value="F:deoxyribodipyrimidine photo-lyase activity"/>
    <property type="evidence" value="ECO:0007669"/>
    <property type="project" value="TreeGrafter"/>
</dbReference>
<feature type="compositionally biased region" description="Basic and acidic residues" evidence="8">
    <location>
        <begin position="503"/>
        <end position="515"/>
    </location>
</feature>
<keyword evidence="5 7" id="KW-0157">Chromophore</keyword>
<dbReference type="SUPFAM" id="SSF48173">
    <property type="entry name" value="Cryptochrome/photolyase FAD-binding domain"/>
    <property type="match status" value="1"/>
</dbReference>
<dbReference type="PANTHER" id="PTHR11455:SF9">
    <property type="entry name" value="CRYPTOCHROME CIRCADIAN CLOCK 5 ISOFORM X1"/>
    <property type="match status" value="1"/>
</dbReference>
<dbReference type="RefSeq" id="WP_269580287.1">
    <property type="nucleotide sequence ID" value="NZ_CP114589.1"/>
</dbReference>
<comment type="cofactor">
    <cofactor evidence="1">
        <name>(6R)-5,10-methylene-5,6,7,8-tetrahydrofolate</name>
        <dbReference type="ChEBI" id="CHEBI:15636"/>
    </cofactor>
</comment>
<dbReference type="Gene3D" id="1.10.579.10">
    <property type="entry name" value="DNA Cyclobutane Dipyrimidine Photolyase, subunit A, domain 3"/>
    <property type="match status" value="1"/>
</dbReference>
<organism evidence="10 11">
    <name type="scientific">Salinivibrio kushneri</name>
    <dbReference type="NCBI Taxonomy" id="1908198"/>
    <lineage>
        <taxon>Bacteria</taxon>
        <taxon>Pseudomonadati</taxon>
        <taxon>Pseudomonadota</taxon>
        <taxon>Gammaproteobacteria</taxon>
        <taxon>Vibrionales</taxon>
        <taxon>Vibrionaceae</taxon>
        <taxon>Salinivibrio</taxon>
    </lineage>
</organism>
<dbReference type="GO" id="GO:0006139">
    <property type="term" value="P:nucleobase-containing compound metabolic process"/>
    <property type="evidence" value="ECO:0007669"/>
    <property type="project" value="UniProtKB-ARBA"/>
</dbReference>
<dbReference type="Gene3D" id="3.40.50.620">
    <property type="entry name" value="HUPs"/>
    <property type="match status" value="1"/>
</dbReference>
<proteinExistence type="inferred from homology"/>
<dbReference type="Pfam" id="PF03441">
    <property type="entry name" value="FAD_binding_7"/>
    <property type="match status" value="1"/>
</dbReference>
<dbReference type="InterPro" id="IPR006050">
    <property type="entry name" value="DNA_photolyase_N"/>
</dbReference>